<dbReference type="EC" id="5.2.1.8" evidence="2 5"/>
<keyword evidence="4 5" id="KW-0413">Isomerase</keyword>
<evidence type="ECO:0000256" key="2">
    <source>
        <dbReference type="ARBA" id="ARBA00013194"/>
    </source>
</evidence>
<evidence type="ECO:0000256" key="1">
    <source>
        <dbReference type="ARBA" id="ARBA00000971"/>
    </source>
</evidence>
<evidence type="ECO:0000313" key="10">
    <source>
        <dbReference type="Proteomes" id="UP000805614"/>
    </source>
</evidence>
<dbReference type="InterPro" id="IPR046357">
    <property type="entry name" value="PPIase_dom_sf"/>
</dbReference>
<gene>
    <name evidence="9" type="ORF">HKK74_35115</name>
</gene>
<feature type="domain" description="PPIase FKBP-type" evidence="8">
    <location>
        <begin position="123"/>
        <end position="215"/>
    </location>
</feature>
<dbReference type="GO" id="GO:0016853">
    <property type="term" value="F:isomerase activity"/>
    <property type="evidence" value="ECO:0007669"/>
    <property type="project" value="UniProtKB-KW"/>
</dbReference>
<reference evidence="9 10" key="1">
    <citation type="submission" date="2020-06" db="EMBL/GenBank/DDBJ databases">
        <title>Actinomadura xiongansis sp. nov., isolated from soil of Baiyangdian.</title>
        <authorList>
            <person name="Zhang X."/>
        </authorList>
    </citation>
    <scope>NUCLEOTIDE SEQUENCE [LARGE SCALE GENOMIC DNA]</scope>
    <source>
        <strain evidence="9 10">HBUM206468</strain>
    </source>
</reference>
<sequence length="363" mass="37834">MSEDDKPRGEPAVKAKLPSRRDIARSEFTPHGIGGRSRNRPSAMTAAKAKRRQRLLAGALVVVVLASTGVGIFIATRPEPAIEVTGKFGQAPKVVIPKEVVQPTALQRKTLITGAGGAKVADGDVSFVNVDSYVWSGKGVKKPLDSTYKNKKPVPLQLNEQVLPGLKKGLVGQTAGSRVLVQVPPKDGLGAQGNPQAGIGGTDTLVFIVDIVSTISKTAAASGTEQQLDDSKLPTVTAGEVGKQPSDLKMPKNDPPKDLVSKTLIEGSGPALASGQVVVAQYKGQLWRNGKVFDASWKNGSLFLFPLGGQGAIKGFTTGLTGKKVGSRVMLVIPPKDGYGKQGSGEIKGTDTMVFTVDIVGAA</sequence>
<dbReference type="SUPFAM" id="SSF54534">
    <property type="entry name" value="FKBP-like"/>
    <property type="match status" value="2"/>
</dbReference>
<dbReference type="PANTHER" id="PTHR45779">
    <property type="entry name" value="PEPTIDYLPROLYL ISOMERASE"/>
    <property type="match status" value="1"/>
</dbReference>
<dbReference type="PANTHER" id="PTHR45779:SF7">
    <property type="entry name" value="PEPTIDYLPROLYL ISOMERASE"/>
    <property type="match status" value="1"/>
</dbReference>
<comment type="caution">
    <text evidence="9">The sequence shown here is derived from an EMBL/GenBank/DDBJ whole genome shotgun (WGS) entry which is preliminary data.</text>
</comment>
<dbReference type="InterPro" id="IPR044609">
    <property type="entry name" value="FKBP2/11"/>
</dbReference>
<evidence type="ECO:0000313" key="9">
    <source>
        <dbReference type="EMBL" id="MBC6470684.1"/>
    </source>
</evidence>
<dbReference type="Pfam" id="PF00254">
    <property type="entry name" value="FKBP_C"/>
    <property type="match status" value="2"/>
</dbReference>
<accession>A0ABR7M1L5</accession>
<keyword evidence="3 5" id="KW-0697">Rotamase</keyword>
<dbReference type="PROSITE" id="PS50059">
    <property type="entry name" value="FKBP_PPIASE"/>
    <property type="match status" value="2"/>
</dbReference>
<organism evidence="9 10">
    <name type="scientific">Actinomadura alba</name>
    <dbReference type="NCBI Taxonomy" id="406431"/>
    <lineage>
        <taxon>Bacteria</taxon>
        <taxon>Bacillati</taxon>
        <taxon>Actinomycetota</taxon>
        <taxon>Actinomycetes</taxon>
        <taxon>Streptosporangiales</taxon>
        <taxon>Thermomonosporaceae</taxon>
        <taxon>Actinomadura</taxon>
    </lineage>
</organism>
<feature type="region of interest" description="Disordered" evidence="6">
    <location>
        <begin position="223"/>
        <end position="255"/>
    </location>
</feature>
<evidence type="ECO:0000256" key="6">
    <source>
        <dbReference type="SAM" id="MobiDB-lite"/>
    </source>
</evidence>
<keyword evidence="7" id="KW-1133">Transmembrane helix</keyword>
<feature type="compositionally biased region" description="Basic and acidic residues" evidence="6">
    <location>
        <begin position="1"/>
        <end position="25"/>
    </location>
</feature>
<feature type="transmembrane region" description="Helical" evidence="7">
    <location>
        <begin position="55"/>
        <end position="75"/>
    </location>
</feature>
<name>A0ABR7M1L5_9ACTN</name>
<feature type="region of interest" description="Disordered" evidence="6">
    <location>
        <begin position="1"/>
        <end position="42"/>
    </location>
</feature>
<dbReference type="RefSeq" id="WP_187247727.1">
    <property type="nucleotide sequence ID" value="NZ_BAAAOK010000011.1"/>
</dbReference>
<evidence type="ECO:0000259" key="8">
    <source>
        <dbReference type="PROSITE" id="PS50059"/>
    </source>
</evidence>
<evidence type="ECO:0000256" key="3">
    <source>
        <dbReference type="ARBA" id="ARBA00023110"/>
    </source>
</evidence>
<evidence type="ECO:0000256" key="4">
    <source>
        <dbReference type="ARBA" id="ARBA00023235"/>
    </source>
</evidence>
<dbReference type="EMBL" id="JABVEC010000046">
    <property type="protein sequence ID" value="MBC6470684.1"/>
    <property type="molecule type" value="Genomic_DNA"/>
</dbReference>
<dbReference type="Gene3D" id="3.10.50.40">
    <property type="match status" value="2"/>
</dbReference>
<protein>
    <recommendedName>
        <fullName evidence="2 5">peptidylprolyl isomerase</fullName>
        <ecNumber evidence="2 5">5.2.1.8</ecNumber>
    </recommendedName>
</protein>
<keyword evidence="10" id="KW-1185">Reference proteome</keyword>
<evidence type="ECO:0000256" key="5">
    <source>
        <dbReference type="PROSITE-ProRule" id="PRU00277"/>
    </source>
</evidence>
<keyword evidence="7" id="KW-0472">Membrane</keyword>
<keyword evidence="7" id="KW-0812">Transmembrane</keyword>
<dbReference type="InterPro" id="IPR001179">
    <property type="entry name" value="PPIase_FKBP_dom"/>
</dbReference>
<evidence type="ECO:0000256" key="7">
    <source>
        <dbReference type="SAM" id="Phobius"/>
    </source>
</evidence>
<dbReference type="Proteomes" id="UP000805614">
    <property type="component" value="Unassembled WGS sequence"/>
</dbReference>
<proteinExistence type="predicted"/>
<feature type="domain" description="PPIase FKBP-type" evidence="8">
    <location>
        <begin position="275"/>
        <end position="363"/>
    </location>
</feature>
<comment type="catalytic activity">
    <reaction evidence="1 5">
        <text>[protein]-peptidylproline (omega=180) = [protein]-peptidylproline (omega=0)</text>
        <dbReference type="Rhea" id="RHEA:16237"/>
        <dbReference type="Rhea" id="RHEA-COMP:10747"/>
        <dbReference type="Rhea" id="RHEA-COMP:10748"/>
        <dbReference type="ChEBI" id="CHEBI:83833"/>
        <dbReference type="ChEBI" id="CHEBI:83834"/>
        <dbReference type="EC" id="5.2.1.8"/>
    </reaction>
</comment>